<keyword evidence="1" id="KW-0732">Signal</keyword>
<evidence type="ECO:0000313" key="3">
    <source>
        <dbReference type="Proteomes" id="UP000252081"/>
    </source>
</evidence>
<evidence type="ECO:0000313" key="2">
    <source>
        <dbReference type="EMBL" id="RBQ10416.1"/>
    </source>
</evidence>
<organism evidence="2 3">
    <name type="scientific">Pedobacter miscanthi</name>
    <dbReference type="NCBI Taxonomy" id="2259170"/>
    <lineage>
        <taxon>Bacteria</taxon>
        <taxon>Pseudomonadati</taxon>
        <taxon>Bacteroidota</taxon>
        <taxon>Sphingobacteriia</taxon>
        <taxon>Sphingobacteriales</taxon>
        <taxon>Sphingobacteriaceae</taxon>
        <taxon>Pedobacter</taxon>
    </lineage>
</organism>
<feature type="signal peptide" evidence="1">
    <location>
        <begin position="1"/>
        <end position="23"/>
    </location>
</feature>
<keyword evidence="3" id="KW-1185">Reference proteome</keyword>
<dbReference type="Proteomes" id="UP000252081">
    <property type="component" value="Unassembled WGS sequence"/>
</dbReference>
<reference evidence="2 3" key="1">
    <citation type="submission" date="2018-07" db="EMBL/GenBank/DDBJ databases">
        <title>A draft genome of a endophytic bacteria, a new species of Pedobacter.</title>
        <authorList>
            <person name="Zhang Z.D."/>
            <person name="Chen Z.J."/>
        </authorList>
    </citation>
    <scope>NUCLEOTIDE SEQUENCE [LARGE SCALE GENOMIC DNA]</scope>
    <source>
        <strain evidence="2 3">RS10</strain>
    </source>
</reference>
<proteinExistence type="predicted"/>
<dbReference type="EMBL" id="QNQU01000003">
    <property type="protein sequence ID" value="RBQ10416.1"/>
    <property type="molecule type" value="Genomic_DNA"/>
</dbReference>
<dbReference type="RefSeq" id="WP_113947757.1">
    <property type="nucleotide sequence ID" value="NZ_QNQU01000003.1"/>
</dbReference>
<gene>
    <name evidence="2" type="ORF">DRW42_05160</name>
</gene>
<feature type="chain" id="PRO_5016991528" description="Outer membrane insertion C-signal" evidence="1">
    <location>
        <begin position="24"/>
        <end position="154"/>
    </location>
</feature>
<accession>A0A366L995</accession>
<name>A0A366L995_9SPHI</name>
<protein>
    <recommendedName>
        <fullName evidence="4">Outer membrane insertion C-signal</fullName>
    </recommendedName>
</protein>
<evidence type="ECO:0000256" key="1">
    <source>
        <dbReference type="SAM" id="SignalP"/>
    </source>
</evidence>
<dbReference type="AlphaFoldDB" id="A0A366L995"/>
<comment type="caution">
    <text evidence="2">The sequence shown here is derived from an EMBL/GenBank/DDBJ whole genome shotgun (WGS) entry which is preliminary data.</text>
</comment>
<evidence type="ECO:0008006" key="4">
    <source>
        <dbReference type="Google" id="ProtNLM"/>
    </source>
</evidence>
<dbReference type="OrthoDB" id="978645at2"/>
<sequence length="154" mass="16305">MKKLFTILGCIALFAFSTTNVKAQSYKTGLGLGIDFGDGSTLVGPSIRHHFSRNGALQGEVLFGGSATFIQGFIQYNSAIPGAKGLDWFAGGGPSVGFGNGSSAFYLVPMAGLDYKFDGVPLALALDWRPRIYIGDNNSGSLPGRFGLGFRYTF</sequence>